<dbReference type="Proteomes" id="UP000828390">
    <property type="component" value="Unassembled WGS sequence"/>
</dbReference>
<dbReference type="SUPFAM" id="SSF46689">
    <property type="entry name" value="Homeodomain-like"/>
    <property type="match status" value="1"/>
</dbReference>
<dbReference type="AlphaFoldDB" id="A0A9D4I2R2"/>
<accession>A0A9D4I2R2</accession>
<organism evidence="1 2">
    <name type="scientific">Dreissena polymorpha</name>
    <name type="common">Zebra mussel</name>
    <name type="synonym">Mytilus polymorpha</name>
    <dbReference type="NCBI Taxonomy" id="45954"/>
    <lineage>
        <taxon>Eukaryota</taxon>
        <taxon>Metazoa</taxon>
        <taxon>Spiralia</taxon>
        <taxon>Lophotrochozoa</taxon>
        <taxon>Mollusca</taxon>
        <taxon>Bivalvia</taxon>
        <taxon>Autobranchia</taxon>
        <taxon>Heteroconchia</taxon>
        <taxon>Euheterodonta</taxon>
        <taxon>Imparidentia</taxon>
        <taxon>Neoheterodontei</taxon>
        <taxon>Myida</taxon>
        <taxon>Dreissenoidea</taxon>
        <taxon>Dreissenidae</taxon>
        <taxon>Dreissena</taxon>
    </lineage>
</organism>
<gene>
    <name evidence="1" type="ORF">DPMN_048822</name>
</gene>
<comment type="caution">
    <text evidence="1">The sequence shown here is derived from an EMBL/GenBank/DDBJ whole genome shotgun (WGS) entry which is preliminary data.</text>
</comment>
<evidence type="ECO:0000313" key="2">
    <source>
        <dbReference type="Proteomes" id="UP000828390"/>
    </source>
</evidence>
<name>A0A9D4I2R2_DREPO</name>
<dbReference type="Gene3D" id="1.10.10.60">
    <property type="entry name" value="Homeodomain-like"/>
    <property type="match status" value="1"/>
</dbReference>
<reference evidence="1" key="1">
    <citation type="journal article" date="2019" name="bioRxiv">
        <title>The Genome of the Zebra Mussel, Dreissena polymorpha: A Resource for Invasive Species Research.</title>
        <authorList>
            <person name="McCartney M.A."/>
            <person name="Auch B."/>
            <person name="Kono T."/>
            <person name="Mallez S."/>
            <person name="Zhang Y."/>
            <person name="Obille A."/>
            <person name="Becker A."/>
            <person name="Abrahante J.E."/>
            <person name="Garbe J."/>
            <person name="Badalamenti J.P."/>
            <person name="Herman A."/>
            <person name="Mangelson H."/>
            <person name="Liachko I."/>
            <person name="Sullivan S."/>
            <person name="Sone E.D."/>
            <person name="Koren S."/>
            <person name="Silverstein K.A.T."/>
            <person name="Beckman K.B."/>
            <person name="Gohl D.M."/>
        </authorList>
    </citation>
    <scope>NUCLEOTIDE SEQUENCE</scope>
    <source>
        <strain evidence="1">Duluth1</strain>
        <tissue evidence="1">Whole animal</tissue>
    </source>
</reference>
<dbReference type="EMBL" id="JAIWYP010000011">
    <property type="protein sequence ID" value="KAH3742088.1"/>
    <property type="molecule type" value="Genomic_DNA"/>
</dbReference>
<reference evidence="1" key="2">
    <citation type="submission" date="2020-11" db="EMBL/GenBank/DDBJ databases">
        <authorList>
            <person name="McCartney M.A."/>
            <person name="Auch B."/>
            <person name="Kono T."/>
            <person name="Mallez S."/>
            <person name="Becker A."/>
            <person name="Gohl D.M."/>
            <person name="Silverstein K.A.T."/>
            <person name="Koren S."/>
            <person name="Bechman K.B."/>
            <person name="Herman A."/>
            <person name="Abrahante J.E."/>
            <person name="Garbe J."/>
        </authorList>
    </citation>
    <scope>NUCLEOTIDE SEQUENCE</scope>
    <source>
        <strain evidence="1">Duluth1</strain>
        <tissue evidence="1">Whole animal</tissue>
    </source>
</reference>
<dbReference type="InterPro" id="IPR009057">
    <property type="entry name" value="Homeodomain-like_sf"/>
</dbReference>
<protein>
    <submittedName>
        <fullName evidence="1">Uncharacterized protein</fullName>
    </submittedName>
</protein>
<proteinExistence type="predicted"/>
<evidence type="ECO:0000313" key="1">
    <source>
        <dbReference type="EMBL" id="KAH3742088.1"/>
    </source>
</evidence>
<keyword evidence="2" id="KW-1185">Reference proteome</keyword>
<sequence length="52" mass="5877">MKCKAYSREIMICAYKAVKDDHLPVDRAALMGGVPKQTLRNRVLSKVKISSR</sequence>